<evidence type="ECO:0000313" key="7">
    <source>
        <dbReference type="Proteomes" id="UP000232688"/>
    </source>
</evidence>
<dbReference type="PANTHER" id="PTHR44329">
    <property type="entry name" value="SERINE/THREONINE-PROTEIN KINASE TNNI3K-RELATED"/>
    <property type="match status" value="1"/>
</dbReference>
<dbReference type="InterPro" id="IPR011009">
    <property type="entry name" value="Kinase-like_dom_sf"/>
</dbReference>
<dbReference type="InterPro" id="IPR001245">
    <property type="entry name" value="Ser-Thr/Tyr_kinase_cat_dom"/>
</dbReference>
<organism evidence="6 7">
    <name type="scientific">Rhizophagus irregularis</name>
    <dbReference type="NCBI Taxonomy" id="588596"/>
    <lineage>
        <taxon>Eukaryota</taxon>
        <taxon>Fungi</taxon>
        <taxon>Fungi incertae sedis</taxon>
        <taxon>Mucoromycota</taxon>
        <taxon>Glomeromycotina</taxon>
        <taxon>Glomeromycetes</taxon>
        <taxon>Glomerales</taxon>
        <taxon>Glomeraceae</taxon>
        <taxon>Rhizophagus</taxon>
    </lineage>
</organism>
<sequence length="1807" mass="211704">MELNKNNNLQNSNNQILNNRIVEEPQTLLKGNEGSKKEVKSIYGICMKCKQPRSHYQWCQPCERKQIEENHTKWTSGNKDIDKFLHETQLNSTKPQNFLEWIPFEKLGNISILCTTSRSTVYSAFWKDGPRKWDQKNEQYKRTGIQVTIKLYKDSNDIDQIIEILNELKIYLDCHAQECSLLFQFYGISKQPDSNDYFAVKQFPQNGSLAYYISNYFNSLYWEKKLHLLLSFAEDLKALHDAGYVHRYLHPSSVLVINDSFCAIGSFSKCRKDLSNIEDIVGWYHYTAPEYLLQNPYTNFSDIYSFGMIMHTIGTGNIPRRPFCISQSLTLDICSGLRPHIPHNIPKSFKDLMERCWNTEPCLRPNIHEVYNILLNLWSSIYHNSHLTSLNSICIEFLIADNNEDYSKSNTQESITRKVENSNLDPLEMIKYIKENNLVKVFGIDELTMMAPIDNDHFCKISKATLKKEKTNSLVACKRFKSTQLDKTFFHELKLHKRLYFCLRVLRILGINLDENTKEYLLIMQYADGGNLRQYLKYHFLELTWDDKLKFAYQITEGIKYLHDEDVFHQNLHSKNIVIHEKEAKIMLDITKSTMSDYLNEMIPYVDPKILKDQSYEYNKKSDIYSLGVLIWEISSGKPPFIGESGNLLKYGLISGRREKPVPDTPDEYLKLYELCWDSEPSKRPSINQVFSKLGKILYSKIKKNLEPSELINLIENNHLTKIINIDELSNIEEDTTWKKKDCSFPVICKKYKFVQLNETFIHELKMHRKLNFCSRLIHILGISSDESVGECLLIMQNADDGNLRQYLENHFSDLTWDDKIKLAYQIIEGIKFLHDVDIIHQNLHSKNIVVTNKEAKIILDIVKCTEIDDYLNDYEMISYIDPKFLENHSYELDKKSDIYSLGVLMWELSSGYPPNSENMSTNHIIDGYRESRIFGTPKEYSDLYESCWYPEPNTRPSIRQVFNKIEEMNKELINFIIKYKLIKVINRDELSDMKNIDGGHFGIISRAIWKKTDNYVICKRLKNNESISNKSTEALLHELKMHGRLNFCQRIIRILGISLDEKTKEYLLIMQYADGGNLRRYLNQKFLELTWDDKIKLAYQITEGIKFLQGENILHRDLHSGNIVIHQGEAKIIDLGIAKSMETQTNIHSGVFGLLPYIDPKILEDHSYKYNYKSDIYSLGVLMWELSSGRPPFIGESESVLKYSLIGGRREEPVPDTPIKYLKLYKSCWDPEPNARPSICQVFNKLVKLGRMMDIQDFQDIKCDDDMQDIQDDNNNDVNTQVITEENIKDATDDNDDLDNIQQNIKNRHFIYCKLRYYGKKQKNLWKRVIFDEYQLHITISTIDSTDDADERVVYLEDLEKRKQVYGICGECNEAGTGEYWCQPCNAKRFKDNFKNWTSGNKNIDEFIQQSQLNAAHYYKCLEWMPYERFQNITYISKGSSSEIYSAEWPEGHIEYWDIGNQQWYRKVNDKYVLKCLNNSSDSWSNFLDEVKVHLQINTYNIVQCYGITLDPSTKDYIMVLHYCSEGHLRNYLNSSKNYIDCKLKIDILMQIARGLLDIHNSGFIHKDFHSGNILFSGNPYICDLATCDELYNDKKTVKEKRIYGVLPYMAPEVLRGHQYTKAADIYSFGIIMNEFLSEEIPYDGSPHTYDLAIDICRGLRSKISNDVPKLLADLISKCWDARIEDRPTTKELYQILEKWNNEIWSIEFSKYIYDDKGSQNSEIYSQIKICDEIGEIKFNNRLNKDNEDKSKIIQTHSEAIYSSRLLNFKNLPEQKNADNNDDLLETEYSDYYKDENKLSSDYLKL</sequence>
<dbReference type="Pfam" id="PF07714">
    <property type="entry name" value="PK_Tyr_Ser-Thr"/>
    <property type="match status" value="5"/>
</dbReference>
<evidence type="ECO:0000256" key="1">
    <source>
        <dbReference type="ARBA" id="ARBA00022679"/>
    </source>
</evidence>
<dbReference type="EMBL" id="LLXH01000184">
    <property type="protein sequence ID" value="PKC71112.1"/>
    <property type="molecule type" value="Genomic_DNA"/>
</dbReference>
<dbReference type="PRINTS" id="PR00109">
    <property type="entry name" value="TYRKINASE"/>
</dbReference>
<feature type="domain" description="Protein kinase" evidence="5">
    <location>
        <begin position="1431"/>
        <end position="1702"/>
    </location>
</feature>
<reference evidence="6 7" key="2">
    <citation type="submission" date="2017-10" db="EMBL/GenBank/DDBJ databases">
        <title>Genome analyses suggest a sexual origin of heterokaryosis in a supposedly ancient asexual fungus.</title>
        <authorList>
            <person name="Corradi N."/>
            <person name="Sedzielewska K."/>
            <person name="Noel J."/>
            <person name="Charron P."/>
            <person name="Farinelli L."/>
            <person name="Marton T."/>
            <person name="Kruger M."/>
            <person name="Pelin A."/>
            <person name="Brachmann A."/>
            <person name="Corradi N."/>
        </authorList>
    </citation>
    <scope>NUCLEOTIDE SEQUENCE [LARGE SCALE GENOMIC DNA]</scope>
    <source>
        <strain evidence="6 7">A1</strain>
    </source>
</reference>
<evidence type="ECO:0000256" key="4">
    <source>
        <dbReference type="ARBA" id="ARBA00022840"/>
    </source>
</evidence>
<dbReference type="VEuPathDB" id="FungiDB:RhiirA1_453930"/>
<comment type="caution">
    <text evidence="6">The sequence shown here is derived from an EMBL/GenBank/DDBJ whole genome shotgun (WGS) entry which is preliminary data.</text>
</comment>
<gene>
    <name evidence="6" type="ORF">RhiirA1_453930</name>
</gene>
<dbReference type="InterPro" id="IPR051681">
    <property type="entry name" value="Ser/Thr_Kinases-Pseudokinases"/>
</dbReference>
<evidence type="ECO:0000256" key="3">
    <source>
        <dbReference type="ARBA" id="ARBA00022777"/>
    </source>
</evidence>
<dbReference type="GO" id="GO:0005524">
    <property type="term" value="F:ATP binding"/>
    <property type="evidence" value="ECO:0007669"/>
    <property type="project" value="InterPro"/>
</dbReference>
<keyword evidence="2" id="KW-0547">Nucleotide-binding</keyword>
<keyword evidence="1" id="KW-0808">Transferase</keyword>
<keyword evidence="3 6" id="KW-0418">Kinase</keyword>
<dbReference type="VEuPathDB" id="FungiDB:FUN_001386"/>
<accession>A0A2N0S6B9</accession>
<dbReference type="SUPFAM" id="SSF56112">
    <property type="entry name" value="Protein kinase-like (PK-like)"/>
    <property type="match status" value="5"/>
</dbReference>
<name>A0A2N0S6B9_9GLOM</name>
<dbReference type="Proteomes" id="UP000232688">
    <property type="component" value="Unassembled WGS sequence"/>
</dbReference>
<dbReference type="VEuPathDB" id="FungiDB:RhiirFUN_026551"/>
<feature type="domain" description="Protein kinase" evidence="5">
    <location>
        <begin position="447"/>
        <end position="698"/>
    </location>
</feature>
<evidence type="ECO:0000313" key="6">
    <source>
        <dbReference type="EMBL" id="PKC71112.1"/>
    </source>
</evidence>
<evidence type="ECO:0000259" key="5">
    <source>
        <dbReference type="PROSITE" id="PS50011"/>
    </source>
</evidence>
<dbReference type="VEuPathDB" id="FungiDB:FUN_001377"/>
<dbReference type="InterPro" id="IPR000719">
    <property type="entry name" value="Prot_kinase_dom"/>
</dbReference>
<feature type="domain" description="Protein kinase" evidence="5">
    <location>
        <begin position="991"/>
        <end position="1250"/>
    </location>
</feature>
<dbReference type="VEuPathDB" id="FungiDB:RhiirFUN_026552"/>
<keyword evidence="4" id="KW-0067">ATP-binding</keyword>
<protein>
    <submittedName>
        <fullName evidence="6">Kinase-like protein</fullName>
    </submittedName>
</protein>
<dbReference type="GO" id="GO:0004674">
    <property type="term" value="F:protein serine/threonine kinase activity"/>
    <property type="evidence" value="ECO:0007669"/>
    <property type="project" value="TreeGrafter"/>
</dbReference>
<dbReference type="PANTHER" id="PTHR44329:SF288">
    <property type="entry name" value="MITOGEN-ACTIVATED PROTEIN KINASE KINASE KINASE 20"/>
    <property type="match status" value="1"/>
</dbReference>
<feature type="domain" description="Protein kinase" evidence="5">
    <location>
        <begin position="688"/>
        <end position="974"/>
    </location>
</feature>
<dbReference type="PROSITE" id="PS50011">
    <property type="entry name" value="PROTEIN_KINASE_DOM"/>
    <property type="match status" value="5"/>
</dbReference>
<proteinExistence type="predicted"/>
<evidence type="ECO:0000256" key="2">
    <source>
        <dbReference type="ARBA" id="ARBA00022741"/>
    </source>
</evidence>
<feature type="domain" description="Protein kinase" evidence="5">
    <location>
        <begin position="107"/>
        <end position="379"/>
    </location>
</feature>
<dbReference type="Gene3D" id="1.10.510.10">
    <property type="entry name" value="Transferase(Phosphotransferase) domain 1"/>
    <property type="match status" value="5"/>
</dbReference>
<reference evidence="6 7" key="1">
    <citation type="submission" date="2017-10" db="EMBL/GenBank/DDBJ databases">
        <title>Extensive intraspecific genome diversity in a model arbuscular mycorrhizal fungus.</title>
        <authorList>
            <person name="Chen E.C.H."/>
            <person name="Morin E."/>
            <person name="Baudet D."/>
            <person name="Noel J."/>
            <person name="Ndikumana S."/>
            <person name="Charron P."/>
            <person name="St-Onge C."/>
            <person name="Giorgi J."/>
            <person name="Grigoriev I.V."/>
            <person name="Roux C."/>
            <person name="Martin F.M."/>
            <person name="Corradi N."/>
        </authorList>
    </citation>
    <scope>NUCLEOTIDE SEQUENCE [LARGE SCALE GENOMIC DNA]</scope>
    <source>
        <strain evidence="6 7">A1</strain>
    </source>
</reference>